<feature type="region of interest" description="Disordered" evidence="6">
    <location>
        <begin position="930"/>
        <end position="954"/>
    </location>
</feature>
<dbReference type="Gene3D" id="3.90.70.10">
    <property type="entry name" value="Cysteine proteinases"/>
    <property type="match status" value="1"/>
</dbReference>
<evidence type="ECO:0000256" key="2">
    <source>
        <dbReference type="ARBA" id="ARBA00022670"/>
    </source>
</evidence>
<dbReference type="Pfam" id="PF00648">
    <property type="entry name" value="Peptidase_C2"/>
    <property type="match status" value="1"/>
</dbReference>
<feature type="compositionally biased region" description="Acidic residues" evidence="6">
    <location>
        <begin position="795"/>
        <end position="821"/>
    </location>
</feature>
<organism evidence="9 10">
    <name type="scientific">Prorocentrum cordatum</name>
    <dbReference type="NCBI Taxonomy" id="2364126"/>
    <lineage>
        <taxon>Eukaryota</taxon>
        <taxon>Sar</taxon>
        <taxon>Alveolata</taxon>
        <taxon>Dinophyceae</taxon>
        <taxon>Prorocentrales</taxon>
        <taxon>Prorocentraceae</taxon>
        <taxon>Prorocentrum</taxon>
    </lineage>
</organism>
<evidence type="ECO:0000256" key="4">
    <source>
        <dbReference type="ARBA" id="ARBA00022807"/>
    </source>
</evidence>
<feature type="compositionally biased region" description="Acidic residues" evidence="6">
    <location>
        <begin position="760"/>
        <end position="787"/>
    </location>
</feature>
<dbReference type="PRINTS" id="PR00704">
    <property type="entry name" value="CALPAIN"/>
</dbReference>
<dbReference type="PANTHER" id="PTHR10183:SF379">
    <property type="entry name" value="CALPAIN-5"/>
    <property type="match status" value="1"/>
</dbReference>
<dbReference type="PANTHER" id="PTHR10183">
    <property type="entry name" value="CALPAIN"/>
    <property type="match status" value="1"/>
</dbReference>
<dbReference type="InterPro" id="IPR001300">
    <property type="entry name" value="Peptidase_C2_calpain_cat"/>
</dbReference>
<keyword evidence="2 5" id="KW-0645">Protease</keyword>
<dbReference type="InterPro" id="IPR022684">
    <property type="entry name" value="Calpain_cysteine_protease"/>
</dbReference>
<feature type="transmembrane region" description="Helical" evidence="7">
    <location>
        <begin position="65"/>
        <end position="87"/>
    </location>
</feature>
<proteinExistence type="inferred from homology"/>
<keyword evidence="10" id="KW-1185">Reference proteome</keyword>
<name>A0ABN9TEI6_9DINO</name>
<feature type="active site" evidence="5">
    <location>
        <position position="394"/>
    </location>
</feature>
<keyword evidence="7" id="KW-1133">Transmembrane helix</keyword>
<protein>
    <recommendedName>
        <fullName evidence="8">Calpain catalytic domain-containing protein</fullName>
    </recommendedName>
</protein>
<keyword evidence="7" id="KW-0472">Membrane</keyword>
<evidence type="ECO:0000313" key="9">
    <source>
        <dbReference type="EMBL" id="CAK0844192.1"/>
    </source>
</evidence>
<accession>A0ABN9TEI6</accession>
<dbReference type="SMART" id="SM00230">
    <property type="entry name" value="CysPc"/>
    <property type="match status" value="1"/>
</dbReference>
<feature type="non-terminal residue" evidence="9">
    <location>
        <position position="1"/>
    </location>
</feature>
<gene>
    <name evidence="9" type="ORF">PCOR1329_LOCUS38343</name>
</gene>
<evidence type="ECO:0000313" key="10">
    <source>
        <dbReference type="Proteomes" id="UP001189429"/>
    </source>
</evidence>
<reference evidence="9" key="1">
    <citation type="submission" date="2023-10" db="EMBL/GenBank/DDBJ databases">
        <authorList>
            <person name="Chen Y."/>
            <person name="Shah S."/>
            <person name="Dougan E. K."/>
            <person name="Thang M."/>
            <person name="Chan C."/>
        </authorList>
    </citation>
    <scope>NUCLEOTIDE SEQUENCE [LARGE SCALE GENOMIC DNA]</scope>
</reference>
<evidence type="ECO:0000256" key="3">
    <source>
        <dbReference type="ARBA" id="ARBA00022801"/>
    </source>
</evidence>
<dbReference type="SUPFAM" id="SSF54001">
    <property type="entry name" value="Cysteine proteinases"/>
    <property type="match status" value="1"/>
</dbReference>
<keyword evidence="4 5" id="KW-0788">Thiol protease</keyword>
<comment type="caution">
    <text evidence="9">The sequence shown here is derived from an EMBL/GenBank/DDBJ whole genome shotgun (WGS) entry which is preliminary data.</text>
</comment>
<feature type="region of interest" description="Disordered" evidence="6">
    <location>
        <begin position="760"/>
        <end position="854"/>
    </location>
</feature>
<dbReference type="EMBL" id="CAUYUJ010014641">
    <property type="protein sequence ID" value="CAK0844192.1"/>
    <property type="molecule type" value="Genomic_DNA"/>
</dbReference>
<evidence type="ECO:0000256" key="1">
    <source>
        <dbReference type="ARBA" id="ARBA00007623"/>
    </source>
</evidence>
<evidence type="ECO:0000256" key="5">
    <source>
        <dbReference type="PROSITE-ProRule" id="PRU00239"/>
    </source>
</evidence>
<dbReference type="InterPro" id="IPR000169">
    <property type="entry name" value="Pept_cys_AS"/>
</dbReference>
<dbReference type="Proteomes" id="UP001189429">
    <property type="component" value="Unassembled WGS sequence"/>
</dbReference>
<feature type="compositionally biased region" description="Low complexity" evidence="6">
    <location>
        <begin position="828"/>
        <end position="842"/>
    </location>
</feature>
<feature type="active site" evidence="5">
    <location>
        <position position="373"/>
    </location>
</feature>
<sequence length="1039" mass="109084">VILAQADSGSMVFSGTRCRQVTAGAPFTYKALPAHCAQEDPSQDSEEDVLREADELLAVTRRPRLLWCGASAAGACALLAAAAAFRWRAADPAQLRRVPGAVLAAPGELVLELQANASPAEAGSAVRPRALDEGSCRARLRRLQEVAAQRLESPPDPLFPAEASSVSGSGGSCGDSASKASTHCSHFNHWGTLRSIADQQGLPDVVVFGSSVRPDDVDQGRLGDCYFLSALASVAHACPTCIMGMFVQRHNEKNGVYTTRWLLDGVEMEVSVDHLVPAKYATPYFAQVSNGVFWPVILEKAWAKILGSYHAAEAGNWLSAVGAITRSPVKSVWHPDLTQDDLWNELERASSMHFPVGASTGDGASSYNLPVSHAYAVILAHVDPKYGRVVRCFNPWNSDRYRGAVPNENKGDGIFDMKLDEYYHAFRTTQIGLVTPNYISSFHALQVSKQMSALTFSIASEDTFHVSLVWPMRKLVEPCQLRPSVTLAIARQAKSGTFGEIFHGEESNDAAVNMVTAKAAGGIGTYDVFVSADFPSEVADRVVVVVYASEEVSITSSPKSASEVALAMFGPECNESHVSFVEHGVFTPSPDKLVRGIPTYWSIDDAEFAYYTSRLWFVTSAAHWQAVSQGKLYYSARVAAREAGCGCLDAPTGVRGFDAPCARVSPPHLKYSNVACEGAQYSALVRRCCPVTCGACPTAAGPAPASPRTLPPTLTSTLAIDDDDAHDAAADADADGAKCRAAPSAFGGAWSPGANAADADGADFDAGTDDDAYDVDGDADGADDGADDGAHDADADTDEDDFDASIDDDDAHDAAADADADGAERRAAPSASSGARSPGADAADADGADFDASLEDGAHDTAADADGADFDAGVDDDGAHDAAADADADDCAECCAAPGASGGVCSPGAAAADADGADFDAGLDGGAHDFGADASGASGRGGRRRAAPSHASRERGRARWFRKVFLRRAASPVVLGQLAQLGQVELQQPLPGPSRVAEGSLPKACHSQLQHRFSGTNTTVKPCSQPPLRTVWWTRFRVD</sequence>
<feature type="compositionally biased region" description="Acidic residues" evidence="6">
    <location>
        <begin position="843"/>
        <end position="854"/>
    </location>
</feature>
<keyword evidence="3 5" id="KW-0378">Hydrolase</keyword>
<evidence type="ECO:0000256" key="7">
    <source>
        <dbReference type="SAM" id="Phobius"/>
    </source>
</evidence>
<keyword evidence="7" id="KW-0812">Transmembrane</keyword>
<evidence type="ECO:0000259" key="8">
    <source>
        <dbReference type="PROSITE" id="PS50203"/>
    </source>
</evidence>
<feature type="region of interest" description="Disordered" evidence="6">
    <location>
        <begin position="699"/>
        <end position="718"/>
    </location>
</feature>
<dbReference type="PROSITE" id="PS00139">
    <property type="entry name" value="THIOL_PROTEASE_CYS"/>
    <property type="match status" value="1"/>
</dbReference>
<dbReference type="PROSITE" id="PS50203">
    <property type="entry name" value="CALPAIN_CAT"/>
    <property type="match status" value="1"/>
</dbReference>
<feature type="domain" description="Calpain catalytic" evidence="8">
    <location>
        <begin position="156"/>
        <end position="435"/>
    </location>
</feature>
<evidence type="ECO:0000256" key="6">
    <source>
        <dbReference type="SAM" id="MobiDB-lite"/>
    </source>
</evidence>
<feature type="active site" evidence="5">
    <location>
        <position position="225"/>
    </location>
</feature>
<dbReference type="InterPro" id="IPR038765">
    <property type="entry name" value="Papain-like_cys_pep_sf"/>
</dbReference>
<comment type="similarity">
    <text evidence="1">Belongs to the peptidase C2 family.</text>
</comment>